<keyword evidence="1" id="KW-0489">Methyltransferase</keyword>
<proteinExistence type="predicted"/>
<sequence>ESHAQRSDGIVYSREQLVALCGPVLLPGARHEIPEELRRLKSDHNLVFLAPKYVPLVQRQPVSTRTVRKWTPEANEALQDCFETTDWD</sequence>
<gene>
    <name evidence="1" type="ORF">KUDE01_023320</name>
</gene>
<protein>
    <submittedName>
        <fullName evidence="1">Modification methylase LlaDCHIA</fullName>
    </submittedName>
</protein>
<dbReference type="EMBL" id="JASDAP010000023">
    <property type="protein sequence ID" value="KAK1882538.1"/>
    <property type="molecule type" value="Genomic_DNA"/>
</dbReference>
<evidence type="ECO:0000313" key="2">
    <source>
        <dbReference type="Proteomes" id="UP001228049"/>
    </source>
</evidence>
<feature type="non-terminal residue" evidence="1">
    <location>
        <position position="1"/>
    </location>
</feature>
<reference evidence="1" key="1">
    <citation type="submission" date="2023-04" db="EMBL/GenBank/DDBJ databases">
        <title>Chromosome-level genome of Chaenocephalus aceratus.</title>
        <authorList>
            <person name="Park H."/>
        </authorList>
    </citation>
    <scope>NUCLEOTIDE SEQUENCE</scope>
    <source>
        <strain evidence="1">DE</strain>
        <tissue evidence="1">Muscle</tissue>
    </source>
</reference>
<feature type="non-terminal residue" evidence="1">
    <location>
        <position position="88"/>
    </location>
</feature>
<keyword evidence="1" id="KW-0808">Transferase</keyword>
<keyword evidence="2" id="KW-1185">Reference proteome</keyword>
<accession>A0AAD9BGZ8</accession>
<name>A0AAD9BGZ8_DISEL</name>
<dbReference type="Proteomes" id="UP001228049">
    <property type="component" value="Unassembled WGS sequence"/>
</dbReference>
<evidence type="ECO:0000313" key="1">
    <source>
        <dbReference type="EMBL" id="KAK1882538.1"/>
    </source>
</evidence>
<dbReference type="GO" id="GO:0032259">
    <property type="term" value="P:methylation"/>
    <property type="evidence" value="ECO:0007669"/>
    <property type="project" value="UniProtKB-KW"/>
</dbReference>
<organism evidence="1 2">
    <name type="scientific">Dissostichus eleginoides</name>
    <name type="common">Patagonian toothfish</name>
    <name type="synonym">Dissostichus amissus</name>
    <dbReference type="NCBI Taxonomy" id="100907"/>
    <lineage>
        <taxon>Eukaryota</taxon>
        <taxon>Metazoa</taxon>
        <taxon>Chordata</taxon>
        <taxon>Craniata</taxon>
        <taxon>Vertebrata</taxon>
        <taxon>Euteleostomi</taxon>
        <taxon>Actinopterygii</taxon>
        <taxon>Neopterygii</taxon>
        <taxon>Teleostei</taxon>
        <taxon>Neoteleostei</taxon>
        <taxon>Acanthomorphata</taxon>
        <taxon>Eupercaria</taxon>
        <taxon>Perciformes</taxon>
        <taxon>Notothenioidei</taxon>
        <taxon>Nototheniidae</taxon>
        <taxon>Dissostichus</taxon>
    </lineage>
</organism>
<dbReference type="AlphaFoldDB" id="A0AAD9BGZ8"/>
<comment type="caution">
    <text evidence="1">The sequence shown here is derived from an EMBL/GenBank/DDBJ whole genome shotgun (WGS) entry which is preliminary data.</text>
</comment>
<dbReference type="GO" id="GO:0008168">
    <property type="term" value="F:methyltransferase activity"/>
    <property type="evidence" value="ECO:0007669"/>
    <property type="project" value="UniProtKB-KW"/>
</dbReference>